<protein>
    <submittedName>
        <fullName evidence="16">Uncharacterized protein</fullName>
    </submittedName>
</protein>
<dbReference type="Proteomes" id="UP000007819">
    <property type="component" value="Chromosome A3"/>
</dbReference>
<dbReference type="InterPro" id="IPR001320">
    <property type="entry name" value="Iontro_rcpt_C"/>
</dbReference>
<dbReference type="GO" id="GO:0015276">
    <property type="term" value="F:ligand-gated monoatomic ion channel activity"/>
    <property type="evidence" value="ECO:0007669"/>
    <property type="project" value="InterPro"/>
</dbReference>
<keyword evidence="4" id="KW-1003">Cell membrane</keyword>
<evidence type="ECO:0000256" key="10">
    <source>
        <dbReference type="ARBA" id="ARBA00023180"/>
    </source>
</evidence>
<evidence type="ECO:0000313" key="17">
    <source>
        <dbReference type="Proteomes" id="UP000007819"/>
    </source>
</evidence>
<feature type="transmembrane region" description="Helical" evidence="13">
    <location>
        <begin position="396"/>
        <end position="416"/>
    </location>
</feature>
<keyword evidence="7" id="KW-0406">Ion transport</keyword>
<dbReference type="AlphaFoldDB" id="A0A8R2JTT7"/>
<keyword evidence="6 13" id="KW-1133">Transmembrane helix</keyword>
<proteinExistence type="inferred from homology"/>
<evidence type="ECO:0000256" key="7">
    <source>
        <dbReference type="ARBA" id="ARBA00023065"/>
    </source>
</evidence>
<evidence type="ECO:0000256" key="13">
    <source>
        <dbReference type="SAM" id="Phobius"/>
    </source>
</evidence>
<dbReference type="GO" id="GO:0005886">
    <property type="term" value="C:plasma membrane"/>
    <property type="evidence" value="ECO:0007669"/>
    <property type="project" value="UniProtKB-SubCell"/>
</dbReference>
<evidence type="ECO:0000313" key="16">
    <source>
        <dbReference type="EnsemblMetazoa" id="XP_029347172.1"/>
    </source>
</evidence>
<dbReference type="OrthoDB" id="5984008at2759"/>
<keyword evidence="8 13" id="KW-0472">Membrane</keyword>
<feature type="transmembrane region" description="Helical" evidence="13">
    <location>
        <begin position="364"/>
        <end position="390"/>
    </location>
</feature>
<dbReference type="GeneID" id="100169338"/>
<accession>A0A8R2JTT7</accession>
<evidence type="ECO:0000256" key="4">
    <source>
        <dbReference type="ARBA" id="ARBA00022475"/>
    </source>
</evidence>
<feature type="domain" description="Ionotropic glutamate receptor L-glutamate and glycine-binding" evidence="15">
    <location>
        <begin position="133"/>
        <end position="245"/>
    </location>
</feature>
<dbReference type="SUPFAM" id="SSF53850">
    <property type="entry name" value="Periplasmic binding protein-like II"/>
    <property type="match status" value="1"/>
</dbReference>
<sequence>MSPNFQTWQILNHVRKEGCNMNIIFILNADQTMRLLKFSDKHRMLDSRTKFILLHDRRLFTKQHHTIWTKIINVVFIRKYRLKDMYELSTVPYPAPIKGALVTLRLDIWNKRNFQKKTDLYTDKVSDLQGNLLKVVTFNYIPSAIKNSVINENEENSGYKKGLEIEVLKSLGSAMNFIPVIYEPINWRTEQWGKKQINGTISGLLGEVWSARADLALGNLHYTPYHLNILDLSIPYNTECLTFLTFESKTDNSWKTLILPFRLNMWVGVLITLLIGGFLFYALATAHKHIEDSENSIKMIQCDTMKTKILEKKPELLTKNKGITKSTIDIIKNKFEKLKIIKEQKCIINHTKNKKLNKLANKDVIGLYLFEDIGNSILYTFGMLVAVSLPKVPSGWAIRILTGWWWMYCLLVVVAYKASMTAILANPDTRVTIDTLDALADSNINCGGWGEQSKEFFMTSLDKTGQRVGQKFQEVYEVDKAIDLVSKGQFAYYDNIHFLRYVKVMQNTKTYEKNSQFINGTVNDTSNGDFTLHIMSKCIINMPISLGLQKNSPLKPAVDRFLRRVIEAGLVKKWLNDVMLDTVILEEPQQIEEVKALMDLKKLYGAFVVLVAGYILSILVLLIEIGYWYGVVKKDPLFDEYSLNCYYAQQ</sequence>
<evidence type="ECO:0000259" key="14">
    <source>
        <dbReference type="Pfam" id="PF00060"/>
    </source>
</evidence>
<keyword evidence="10" id="KW-0325">Glycoprotein</keyword>
<evidence type="ECO:0000256" key="2">
    <source>
        <dbReference type="ARBA" id="ARBA00008685"/>
    </source>
</evidence>
<dbReference type="Pfam" id="PF00060">
    <property type="entry name" value="Lig_chan"/>
    <property type="match status" value="1"/>
</dbReference>
<dbReference type="InterPro" id="IPR052192">
    <property type="entry name" value="Insect_Ionotropic_Sensory_Rcpt"/>
</dbReference>
<evidence type="ECO:0000256" key="3">
    <source>
        <dbReference type="ARBA" id="ARBA00022448"/>
    </source>
</evidence>
<dbReference type="EnsemblMetazoa" id="XM_029491312.1">
    <property type="protein sequence ID" value="XP_029347172.1"/>
    <property type="gene ID" value="LOC100169338"/>
</dbReference>
<feature type="transmembrane region" description="Helical" evidence="13">
    <location>
        <begin position="265"/>
        <end position="284"/>
    </location>
</feature>
<evidence type="ECO:0000256" key="1">
    <source>
        <dbReference type="ARBA" id="ARBA00004651"/>
    </source>
</evidence>
<dbReference type="RefSeq" id="XP_029347172.1">
    <property type="nucleotide sequence ID" value="XM_029491312.1"/>
</dbReference>
<evidence type="ECO:0000256" key="12">
    <source>
        <dbReference type="ARBA" id="ARBA00023303"/>
    </source>
</evidence>
<dbReference type="GO" id="GO:0050906">
    <property type="term" value="P:detection of stimulus involved in sensory perception"/>
    <property type="evidence" value="ECO:0007669"/>
    <property type="project" value="UniProtKB-ARBA"/>
</dbReference>
<feature type="domain" description="Ionotropic glutamate receptor C-terminal" evidence="14">
    <location>
        <begin position="372"/>
        <end position="613"/>
    </location>
</feature>
<keyword evidence="3" id="KW-0813">Transport</keyword>
<keyword evidence="11" id="KW-1071">Ligand-gated ion channel</keyword>
<dbReference type="Gene3D" id="1.10.287.70">
    <property type="match status" value="1"/>
</dbReference>
<evidence type="ECO:0000256" key="9">
    <source>
        <dbReference type="ARBA" id="ARBA00023170"/>
    </source>
</evidence>
<evidence type="ECO:0000256" key="6">
    <source>
        <dbReference type="ARBA" id="ARBA00022989"/>
    </source>
</evidence>
<evidence type="ECO:0000259" key="15">
    <source>
        <dbReference type="Pfam" id="PF10613"/>
    </source>
</evidence>
<dbReference type="Pfam" id="PF10613">
    <property type="entry name" value="Lig_chan-Glu_bd"/>
    <property type="match status" value="1"/>
</dbReference>
<dbReference type="PANTHER" id="PTHR42643:SF35">
    <property type="entry name" value="IONOTROPIC RECEPTOR 68A, ISOFORM A"/>
    <property type="match status" value="1"/>
</dbReference>
<reference evidence="16" key="2">
    <citation type="submission" date="2022-06" db="UniProtKB">
        <authorList>
            <consortium name="EnsemblMetazoa"/>
        </authorList>
    </citation>
    <scope>IDENTIFICATION</scope>
</reference>
<dbReference type="InterPro" id="IPR019594">
    <property type="entry name" value="Glu/Gly-bd"/>
</dbReference>
<dbReference type="Gene3D" id="3.40.190.10">
    <property type="entry name" value="Periplasmic binding protein-like II"/>
    <property type="match status" value="1"/>
</dbReference>
<feature type="transmembrane region" description="Helical" evidence="13">
    <location>
        <begin position="603"/>
        <end position="629"/>
    </location>
</feature>
<evidence type="ECO:0000256" key="8">
    <source>
        <dbReference type="ARBA" id="ARBA00023136"/>
    </source>
</evidence>
<name>A0A8R2JTT7_ACYPI</name>
<evidence type="ECO:0000256" key="5">
    <source>
        <dbReference type="ARBA" id="ARBA00022692"/>
    </source>
</evidence>
<keyword evidence="9" id="KW-0675">Receptor</keyword>
<comment type="subcellular location">
    <subcellularLocation>
        <location evidence="1">Cell membrane</location>
        <topology evidence="1">Multi-pass membrane protein</topology>
    </subcellularLocation>
</comment>
<keyword evidence="12" id="KW-0407">Ion channel</keyword>
<dbReference type="KEGG" id="api:100169338"/>
<organism evidence="16 17">
    <name type="scientific">Acyrthosiphon pisum</name>
    <name type="common">Pea aphid</name>
    <dbReference type="NCBI Taxonomy" id="7029"/>
    <lineage>
        <taxon>Eukaryota</taxon>
        <taxon>Metazoa</taxon>
        <taxon>Ecdysozoa</taxon>
        <taxon>Arthropoda</taxon>
        <taxon>Hexapoda</taxon>
        <taxon>Insecta</taxon>
        <taxon>Pterygota</taxon>
        <taxon>Neoptera</taxon>
        <taxon>Paraneoptera</taxon>
        <taxon>Hemiptera</taxon>
        <taxon>Sternorrhyncha</taxon>
        <taxon>Aphidomorpha</taxon>
        <taxon>Aphidoidea</taxon>
        <taxon>Aphididae</taxon>
        <taxon>Macrosiphini</taxon>
        <taxon>Acyrthosiphon</taxon>
    </lineage>
</organism>
<reference evidence="17" key="1">
    <citation type="submission" date="2010-06" db="EMBL/GenBank/DDBJ databases">
        <authorList>
            <person name="Jiang H."/>
            <person name="Abraham K."/>
            <person name="Ali S."/>
            <person name="Alsbrooks S.L."/>
            <person name="Anim B.N."/>
            <person name="Anosike U.S."/>
            <person name="Attaway T."/>
            <person name="Bandaranaike D.P."/>
            <person name="Battles P.K."/>
            <person name="Bell S.N."/>
            <person name="Bell A.V."/>
            <person name="Beltran B."/>
            <person name="Bickham C."/>
            <person name="Bustamante Y."/>
            <person name="Caleb T."/>
            <person name="Canada A."/>
            <person name="Cardenas V."/>
            <person name="Carter K."/>
            <person name="Chacko J."/>
            <person name="Chandrabose M.N."/>
            <person name="Chavez D."/>
            <person name="Chavez A."/>
            <person name="Chen L."/>
            <person name="Chu H.-S."/>
            <person name="Claassen K.J."/>
            <person name="Cockrell R."/>
            <person name="Collins M."/>
            <person name="Cooper J.A."/>
            <person name="Cree A."/>
            <person name="Curry S.M."/>
            <person name="Da Y."/>
            <person name="Dao M.D."/>
            <person name="Das B."/>
            <person name="Davila M.-L."/>
            <person name="Davy-Carroll L."/>
            <person name="Denson S."/>
            <person name="Dinh H."/>
            <person name="Ebong V.E."/>
            <person name="Edwards J.R."/>
            <person name="Egan A."/>
            <person name="El-Daye J."/>
            <person name="Escobedo L."/>
            <person name="Fernandez S."/>
            <person name="Fernando P.R."/>
            <person name="Flagg N."/>
            <person name="Forbes L.D."/>
            <person name="Fowler R.G."/>
            <person name="Fu Q."/>
            <person name="Gabisi R.A."/>
            <person name="Ganer J."/>
            <person name="Garbino Pronczuk A."/>
            <person name="Garcia R.M."/>
            <person name="Garner T."/>
            <person name="Garrett T.E."/>
            <person name="Gonzalez D.A."/>
            <person name="Hamid H."/>
            <person name="Hawkins E.S."/>
            <person name="Hirani K."/>
            <person name="Hogues M.E."/>
            <person name="Hollins B."/>
            <person name="Hsiao C.-H."/>
            <person name="Jabil R."/>
            <person name="James M.L."/>
            <person name="Jhangiani S.N."/>
            <person name="Johnson B."/>
            <person name="Johnson Q."/>
            <person name="Joshi V."/>
            <person name="Kalu J.B."/>
            <person name="Kam C."/>
            <person name="Kashfia A."/>
            <person name="Keebler J."/>
            <person name="Kisamo H."/>
            <person name="Kovar C.L."/>
            <person name="Lago L.A."/>
            <person name="Lai C.-Y."/>
            <person name="Laidlaw J."/>
            <person name="Lara F."/>
            <person name="Le T.-K."/>
            <person name="Lee S.L."/>
            <person name="Legall F.H."/>
            <person name="Lemon S.J."/>
            <person name="Lewis L.R."/>
            <person name="Li B."/>
            <person name="Liu Y."/>
            <person name="Liu Y.-S."/>
            <person name="Lopez J."/>
            <person name="Lozado R.J."/>
            <person name="Lu J."/>
            <person name="Madu R.C."/>
            <person name="Maheshwari M."/>
            <person name="Maheshwari R."/>
            <person name="Malloy K."/>
            <person name="Martinez E."/>
            <person name="Mathew T."/>
            <person name="Mercado I.C."/>
            <person name="Mercado C."/>
            <person name="Meyer B."/>
            <person name="Montgomery K."/>
            <person name="Morgan M.B."/>
            <person name="Munidasa M."/>
            <person name="Nazareth L.V."/>
            <person name="Nelson J."/>
            <person name="Ng B.M."/>
            <person name="Nguyen N.B."/>
            <person name="Nguyen P.Q."/>
            <person name="Nguyen T."/>
            <person name="Obregon M."/>
            <person name="Okwuonu G.O."/>
            <person name="Onwere C.G."/>
            <person name="Orozco G."/>
            <person name="Parra A."/>
            <person name="Patel S."/>
            <person name="Patil S."/>
            <person name="Perez A."/>
            <person name="Perez Y."/>
            <person name="Pham C."/>
            <person name="Primus E.L."/>
            <person name="Pu L.-L."/>
            <person name="Puazo M."/>
            <person name="Qin X."/>
            <person name="Quiroz J.B."/>
            <person name="Reese J."/>
            <person name="Richards S."/>
            <person name="Rives C.M."/>
            <person name="Robberts R."/>
            <person name="Ruiz S.J."/>
            <person name="Ruiz M.J."/>
            <person name="Santibanez J."/>
            <person name="Schneider B.W."/>
            <person name="Sisson I."/>
            <person name="Smith M."/>
            <person name="Sodergren E."/>
            <person name="Song X.-Z."/>
            <person name="Song B.B."/>
            <person name="Summersgill H."/>
            <person name="Thelus R."/>
            <person name="Thornton R.D."/>
            <person name="Trejos Z.Y."/>
            <person name="Usmani K."/>
            <person name="Vattathil S."/>
            <person name="Villasana D."/>
            <person name="Walker D.L."/>
            <person name="Wang S."/>
            <person name="Wang K."/>
            <person name="White C.S."/>
            <person name="Williams A.C."/>
            <person name="Williamson J."/>
            <person name="Wilson K."/>
            <person name="Woghiren I.O."/>
            <person name="Woodworth J.R."/>
            <person name="Worley K.C."/>
            <person name="Wright R.A."/>
            <person name="Wu W."/>
            <person name="Young L."/>
            <person name="Zhang L."/>
            <person name="Zhang J."/>
            <person name="Zhu Y."/>
            <person name="Muzny D.M."/>
            <person name="Weinstock G."/>
            <person name="Gibbs R.A."/>
        </authorList>
    </citation>
    <scope>NUCLEOTIDE SEQUENCE [LARGE SCALE GENOMIC DNA]</scope>
    <source>
        <strain evidence="17">LSR1</strain>
    </source>
</reference>
<dbReference type="PANTHER" id="PTHR42643">
    <property type="entry name" value="IONOTROPIC RECEPTOR 20A-RELATED"/>
    <property type="match status" value="1"/>
</dbReference>
<keyword evidence="5 13" id="KW-0812">Transmembrane</keyword>
<dbReference type="CTD" id="39269"/>
<evidence type="ECO:0000256" key="11">
    <source>
        <dbReference type="ARBA" id="ARBA00023286"/>
    </source>
</evidence>
<keyword evidence="17" id="KW-1185">Reference proteome</keyword>
<comment type="similarity">
    <text evidence="2">Belongs to the glutamate-gated ion channel (TC 1.A.10.1) family.</text>
</comment>